<gene>
    <name evidence="4" type="ORF">ACFQPE_15280</name>
</gene>
<proteinExistence type="predicted"/>
<organism evidence="4 5">
    <name type="scientific">Halomarina halobia</name>
    <dbReference type="NCBI Taxonomy" id="3033386"/>
    <lineage>
        <taxon>Archaea</taxon>
        <taxon>Methanobacteriati</taxon>
        <taxon>Methanobacteriota</taxon>
        <taxon>Stenosarchaea group</taxon>
        <taxon>Halobacteria</taxon>
        <taxon>Halobacteriales</taxon>
        <taxon>Natronomonadaceae</taxon>
        <taxon>Halomarina</taxon>
    </lineage>
</organism>
<feature type="domain" description="RCK N-terminal" evidence="2">
    <location>
        <begin position="5"/>
        <end position="124"/>
    </location>
</feature>
<dbReference type="Proteomes" id="UP001596547">
    <property type="component" value="Unassembled WGS sequence"/>
</dbReference>
<dbReference type="PANTHER" id="PTHR47618:SF1">
    <property type="entry name" value="BIFUNCTIONAL OLIGORIBONUCLEASE AND PAP PHOSPHATASE NRNA"/>
    <property type="match status" value="1"/>
</dbReference>
<dbReference type="InterPro" id="IPR001667">
    <property type="entry name" value="DDH_dom"/>
</dbReference>
<evidence type="ECO:0000313" key="5">
    <source>
        <dbReference type="Proteomes" id="UP001596547"/>
    </source>
</evidence>
<sequence>MTTRLVLGCGSFGYSLYEDLGGYPGELLVVTDDESRVEALREESIPATLGDCADPETVAAAVAEDDRPVESVIVAGTDAAVNRRATTAAREVYPDAMVLAYVPIEADEEMSDAIERLADRVVRPEAAVTERIIEPTRQDGLRIRQLRRVLREVEGTLAVVMHDNPDPDAIASAVALSAIAETAGCDAEAIYYGDITHQENLALVNLLEFDLVNLDPDDDLSGYGGFALVDHSRPGVNDQLPPDTNVDIVIDHHPPREPVEARFVDLRSDVGATSTLLVDYLRRLGVRPSTAVATGLLYGIRVDTKNFSREVVADDFEAAAYLLPYVDDATLERVESPSVSVDIIETIGRAIRNRRVEGPVLTSCVGRLRSRDALAQAADRLLDMEGISTTLVYGIQEGTIYASARTRGADLDVGETLREAFSQIGEAGGHADMAGAQIPLGLLGSVEEDSDEELREIIEDVINDRFFETLRARPHWSATELFDDGVEGLGLPVGTGTSDDE</sequence>
<reference evidence="4 5" key="1">
    <citation type="journal article" date="2019" name="Int. J. Syst. Evol. Microbiol.">
        <title>The Global Catalogue of Microorganisms (GCM) 10K type strain sequencing project: providing services to taxonomists for standard genome sequencing and annotation.</title>
        <authorList>
            <consortium name="The Broad Institute Genomics Platform"/>
            <consortium name="The Broad Institute Genome Sequencing Center for Infectious Disease"/>
            <person name="Wu L."/>
            <person name="Ma J."/>
        </authorList>
    </citation>
    <scope>NUCLEOTIDE SEQUENCE [LARGE SCALE GENOMIC DNA]</scope>
    <source>
        <strain evidence="4 5">PSR21</strain>
    </source>
</reference>
<comment type="caution">
    <text evidence="4">The sequence shown here is derived from an EMBL/GenBank/DDBJ whole genome shotgun (WGS) entry which is preliminary data.</text>
</comment>
<dbReference type="InterPro" id="IPR038763">
    <property type="entry name" value="DHH_sf"/>
</dbReference>
<evidence type="ECO:0000259" key="2">
    <source>
        <dbReference type="Pfam" id="PF02254"/>
    </source>
</evidence>
<keyword evidence="5" id="KW-1185">Reference proteome</keyword>
<dbReference type="Pfam" id="PF01368">
    <property type="entry name" value="DHH"/>
    <property type="match status" value="1"/>
</dbReference>
<evidence type="ECO:0000313" key="4">
    <source>
        <dbReference type="EMBL" id="MFC7318145.1"/>
    </source>
</evidence>
<dbReference type="SUPFAM" id="SSF51735">
    <property type="entry name" value="NAD(P)-binding Rossmann-fold domains"/>
    <property type="match status" value="1"/>
</dbReference>
<dbReference type="PANTHER" id="PTHR47618">
    <property type="entry name" value="BIFUNCTIONAL OLIGORIBONUCLEASE AND PAP PHOSPHATASE NRNA"/>
    <property type="match status" value="1"/>
</dbReference>
<dbReference type="Gene3D" id="3.90.1640.10">
    <property type="entry name" value="inorganic pyrophosphatase (n-terminal core)"/>
    <property type="match status" value="1"/>
</dbReference>
<dbReference type="InterPro" id="IPR003156">
    <property type="entry name" value="DHHA1_dom"/>
</dbReference>
<dbReference type="Gene3D" id="3.40.50.720">
    <property type="entry name" value="NAD(P)-binding Rossmann-like Domain"/>
    <property type="match status" value="1"/>
</dbReference>
<dbReference type="InterPro" id="IPR051319">
    <property type="entry name" value="Oligoribo/pAp-PDE_c-di-AMP_PDE"/>
</dbReference>
<dbReference type="EMBL" id="JBHTBF010000002">
    <property type="protein sequence ID" value="MFC7318145.1"/>
    <property type="molecule type" value="Genomic_DNA"/>
</dbReference>
<feature type="domain" description="DHHA1" evidence="3">
    <location>
        <begin position="359"/>
        <end position="462"/>
    </location>
</feature>
<dbReference type="AlphaFoldDB" id="A0ABD6ACD1"/>
<dbReference type="InterPro" id="IPR003148">
    <property type="entry name" value="RCK_N"/>
</dbReference>
<evidence type="ECO:0000259" key="1">
    <source>
        <dbReference type="Pfam" id="PF01368"/>
    </source>
</evidence>
<dbReference type="InterPro" id="IPR036291">
    <property type="entry name" value="NAD(P)-bd_dom_sf"/>
</dbReference>
<dbReference type="SUPFAM" id="SSF64182">
    <property type="entry name" value="DHH phosphoesterases"/>
    <property type="match status" value="1"/>
</dbReference>
<protein>
    <submittedName>
        <fullName evidence="4">DHH family phosphoesterase</fullName>
    </submittedName>
</protein>
<name>A0ABD6ACD1_9EURY</name>
<feature type="domain" description="DDH" evidence="1">
    <location>
        <begin position="158"/>
        <end position="300"/>
    </location>
</feature>
<accession>A0ABD6ACD1</accession>
<evidence type="ECO:0000259" key="3">
    <source>
        <dbReference type="Pfam" id="PF02272"/>
    </source>
</evidence>
<dbReference type="Pfam" id="PF02254">
    <property type="entry name" value="TrkA_N"/>
    <property type="match status" value="1"/>
</dbReference>
<dbReference type="RefSeq" id="WP_276305577.1">
    <property type="nucleotide sequence ID" value="NZ_CP119992.1"/>
</dbReference>
<dbReference type="GeneID" id="79315166"/>
<dbReference type="Pfam" id="PF02272">
    <property type="entry name" value="DHHA1"/>
    <property type="match status" value="1"/>
</dbReference>